<feature type="region of interest" description="Disordered" evidence="1">
    <location>
        <begin position="262"/>
        <end position="295"/>
    </location>
</feature>
<feature type="compositionally biased region" description="Low complexity" evidence="1">
    <location>
        <begin position="285"/>
        <end position="295"/>
    </location>
</feature>
<dbReference type="EMBL" id="KZ308491">
    <property type="protein sequence ID" value="KAG8230500.1"/>
    <property type="molecule type" value="Genomic_DNA"/>
</dbReference>
<comment type="caution">
    <text evidence="2">The sequence shown here is derived from an EMBL/GenBank/DDBJ whole genome shotgun (WGS) entry which is preliminary data.</text>
</comment>
<feature type="region of interest" description="Disordered" evidence="1">
    <location>
        <begin position="341"/>
        <end position="403"/>
    </location>
</feature>
<reference evidence="2" key="2">
    <citation type="submission" date="2017-10" db="EMBL/GenBank/DDBJ databases">
        <title>Ladona fulva Genome sequencing and assembly.</title>
        <authorList>
            <person name="Murali S."/>
            <person name="Richards S."/>
            <person name="Bandaranaike D."/>
            <person name="Bellair M."/>
            <person name="Blankenburg K."/>
            <person name="Chao H."/>
            <person name="Dinh H."/>
            <person name="Doddapaneni H."/>
            <person name="Dugan-Rocha S."/>
            <person name="Elkadiri S."/>
            <person name="Gnanaolivu R."/>
            <person name="Hernandez B."/>
            <person name="Skinner E."/>
            <person name="Javaid M."/>
            <person name="Lee S."/>
            <person name="Li M."/>
            <person name="Ming W."/>
            <person name="Munidasa M."/>
            <person name="Muniz J."/>
            <person name="Nguyen L."/>
            <person name="Hughes D."/>
            <person name="Osuji N."/>
            <person name="Pu L.-L."/>
            <person name="Puazo M."/>
            <person name="Qu C."/>
            <person name="Quiroz J."/>
            <person name="Raj R."/>
            <person name="Weissenberger G."/>
            <person name="Xin Y."/>
            <person name="Zou X."/>
            <person name="Han Y."/>
            <person name="Worley K."/>
            <person name="Muzny D."/>
            <person name="Gibbs R."/>
        </authorList>
    </citation>
    <scope>NUCLEOTIDE SEQUENCE</scope>
    <source>
        <strain evidence="2">Sampled in the wild</strain>
    </source>
</reference>
<dbReference type="Gene3D" id="2.30.29.30">
    <property type="entry name" value="Pleckstrin-homology domain (PH domain)/Phosphotyrosine-binding domain (PTB)"/>
    <property type="match status" value="1"/>
</dbReference>
<feature type="compositionally biased region" description="Low complexity" evidence="1">
    <location>
        <begin position="384"/>
        <end position="394"/>
    </location>
</feature>
<protein>
    <recommendedName>
        <fullName evidence="4">PH domain-containing protein</fullName>
    </recommendedName>
</protein>
<feature type="compositionally biased region" description="Polar residues" evidence="1">
    <location>
        <begin position="439"/>
        <end position="456"/>
    </location>
</feature>
<feature type="compositionally biased region" description="Polar residues" evidence="1">
    <location>
        <begin position="470"/>
        <end position="481"/>
    </location>
</feature>
<feature type="region of interest" description="Disordered" evidence="1">
    <location>
        <begin position="186"/>
        <end position="231"/>
    </location>
</feature>
<evidence type="ECO:0000313" key="2">
    <source>
        <dbReference type="EMBL" id="KAG8230500.1"/>
    </source>
</evidence>
<accession>A0A8K0K8T4</accession>
<dbReference type="Proteomes" id="UP000792457">
    <property type="component" value="Unassembled WGS sequence"/>
</dbReference>
<proteinExistence type="predicted"/>
<dbReference type="InterPro" id="IPR011993">
    <property type="entry name" value="PH-like_dom_sf"/>
</dbReference>
<dbReference type="AlphaFoldDB" id="A0A8K0K8T4"/>
<feature type="compositionally biased region" description="Polar residues" evidence="1">
    <location>
        <begin position="350"/>
        <end position="360"/>
    </location>
</feature>
<feature type="compositionally biased region" description="Polar residues" evidence="1">
    <location>
        <begin position="369"/>
        <end position="383"/>
    </location>
</feature>
<evidence type="ECO:0008006" key="4">
    <source>
        <dbReference type="Google" id="ProtNLM"/>
    </source>
</evidence>
<dbReference type="OrthoDB" id="6126662at2759"/>
<feature type="region of interest" description="Disordered" evidence="1">
    <location>
        <begin position="424"/>
        <end position="488"/>
    </location>
</feature>
<sequence>MEPTQNSQEQSQVSRQEDVLIFPPVLNVGETSRSPRTTDRRVVSSQSSIVFREIHKNAWLKKLPPFDKRYVAGPKKAERVWVVFCVHDDVEAFLELYPDQRVAGAHRPEKSFSLNNCRHVSPTICAQGDDGEFEFVVTLAADHVRLIAPSWDIMMEWVETIQAKLREMKILSPKENIYSRMPEARIPAGPLAPTRDPNSPLPPRPLGPTAATAGLESQPPPSSAPVVTQDSRERENIFFPESSSQGNNVILRNSSTTSLYITQTDPPIYSRPHRTLCRASSVPAPETTESSTVPSTPNVTIIEVSATSGESTRASPALRLPVVSESRSTVIFNFSQMENALPEAEEPTQARESSPASSAPNYAGHITLDSPQIISNSPFSQSRTTTTNTTTTTTVEVPGYASPLPIRPSLVTSYIGRLVRSSPVPRSQFYDTPEGRETANANERSEAQSTAASRSQFYDLAEGREDANADPSSSVVTNNPDSTEDSERSLYERVYVPLSIPNQPPPPTPPAIRARRQNVRENNEGTGNAGRTAVESPIVPSHANEVNARGQVSSGDGGSTSERRLMPPPQPYRQNISEATSGSGTSGVRLTLREQQ</sequence>
<keyword evidence="3" id="KW-1185">Reference proteome</keyword>
<organism evidence="2 3">
    <name type="scientific">Ladona fulva</name>
    <name type="common">Scarce chaser dragonfly</name>
    <name type="synonym">Libellula fulva</name>
    <dbReference type="NCBI Taxonomy" id="123851"/>
    <lineage>
        <taxon>Eukaryota</taxon>
        <taxon>Metazoa</taxon>
        <taxon>Ecdysozoa</taxon>
        <taxon>Arthropoda</taxon>
        <taxon>Hexapoda</taxon>
        <taxon>Insecta</taxon>
        <taxon>Pterygota</taxon>
        <taxon>Palaeoptera</taxon>
        <taxon>Odonata</taxon>
        <taxon>Epiprocta</taxon>
        <taxon>Anisoptera</taxon>
        <taxon>Libelluloidea</taxon>
        <taxon>Libellulidae</taxon>
        <taxon>Ladona</taxon>
    </lineage>
</organism>
<dbReference type="SUPFAM" id="SSF50729">
    <property type="entry name" value="PH domain-like"/>
    <property type="match status" value="1"/>
</dbReference>
<evidence type="ECO:0000256" key="1">
    <source>
        <dbReference type="SAM" id="MobiDB-lite"/>
    </source>
</evidence>
<reference evidence="2" key="1">
    <citation type="submission" date="2013-04" db="EMBL/GenBank/DDBJ databases">
        <authorList>
            <person name="Qu J."/>
            <person name="Murali S.C."/>
            <person name="Bandaranaike D."/>
            <person name="Bellair M."/>
            <person name="Blankenburg K."/>
            <person name="Chao H."/>
            <person name="Dinh H."/>
            <person name="Doddapaneni H."/>
            <person name="Downs B."/>
            <person name="Dugan-Rocha S."/>
            <person name="Elkadiri S."/>
            <person name="Gnanaolivu R.D."/>
            <person name="Hernandez B."/>
            <person name="Javaid M."/>
            <person name="Jayaseelan J.C."/>
            <person name="Lee S."/>
            <person name="Li M."/>
            <person name="Ming W."/>
            <person name="Munidasa M."/>
            <person name="Muniz J."/>
            <person name="Nguyen L."/>
            <person name="Ongeri F."/>
            <person name="Osuji N."/>
            <person name="Pu L.-L."/>
            <person name="Puazo M."/>
            <person name="Qu C."/>
            <person name="Quiroz J."/>
            <person name="Raj R."/>
            <person name="Weissenberger G."/>
            <person name="Xin Y."/>
            <person name="Zou X."/>
            <person name="Han Y."/>
            <person name="Richards S."/>
            <person name="Worley K."/>
            <person name="Muzny D."/>
            <person name="Gibbs R."/>
        </authorList>
    </citation>
    <scope>NUCLEOTIDE SEQUENCE</scope>
    <source>
        <strain evidence="2">Sampled in the wild</strain>
    </source>
</reference>
<feature type="region of interest" description="Disordered" evidence="1">
    <location>
        <begin position="522"/>
        <end position="596"/>
    </location>
</feature>
<feature type="compositionally biased region" description="Polar residues" evidence="1">
    <location>
        <begin position="572"/>
        <end position="590"/>
    </location>
</feature>
<feature type="non-terminal residue" evidence="2">
    <location>
        <position position="596"/>
    </location>
</feature>
<gene>
    <name evidence="2" type="ORF">J437_LFUL010600</name>
</gene>
<name>A0A8K0K8T4_LADFU</name>
<evidence type="ECO:0000313" key="3">
    <source>
        <dbReference type="Proteomes" id="UP000792457"/>
    </source>
</evidence>